<keyword evidence="3 5" id="KW-0133">Cell shape</keyword>
<comment type="function">
    <text evidence="5">Involved in formation and maintenance of cell shape.</text>
</comment>
<dbReference type="NCBIfam" id="TIGR00219">
    <property type="entry name" value="mreC"/>
    <property type="match status" value="1"/>
</dbReference>
<evidence type="ECO:0000256" key="5">
    <source>
        <dbReference type="PIRNR" id="PIRNR038471"/>
    </source>
</evidence>
<dbReference type="PIRSF" id="PIRSF038471">
    <property type="entry name" value="MreC"/>
    <property type="match status" value="1"/>
</dbReference>
<dbReference type="EMBL" id="JACXWD010000028">
    <property type="protein sequence ID" value="MBD3868333.1"/>
    <property type="molecule type" value="Genomic_DNA"/>
</dbReference>
<protein>
    <recommendedName>
        <fullName evidence="2 5">Cell shape-determining protein MreC</fullName>
    </recommendedName>
    <alternativeName>
        <fullName evidence="4 5">Cell shape protein MreC</fullName>
    </alternativeName>
</protein>
<gene>
    <name evidence="7" type="primary">mreC</name>
    <name evidence="7" type="ORF">IFK94_09425</name>
</gene>
<dbReference type="InterPro" id="IPR042177">
    <property type="entry name" value="Cell/Rod_1"/>
</dbReference>
<dbReference type="Pfam" id="PF04085">
    <property type="entry name" value="MreC"/>
    <property type="match status" value="1"/>
</dbReference>
<proteinExistence type="inferred from homology"/>
<evidence type="ECO:0000313" key="7">
    <source>
        <dbReference type="EMBL" id="MBD3868333.1"/>
    </source>
</evidence>
<dbReference type="InterPro" id="IPR042175">
    <property type="entry name" value="Cell/Rod_MreC_2"/>
</dbReference>
<dbReference type="InterPro" id="IPR055342">
    <property type="entry name" value="MreC_beta-barrel_core"/>
</dbReference>
<feature type="domain" description="Rod shape-determining protein MreC beta-barrel core" evidence="6">
    <location>
        <begin position="123"/>
        <end position="269"/>
    </location>
</feature>
<dbReference type="AlphaFoldDB" id="A0A8J6Y0Y7"/>
<comment type="similarity">
    <text evidence="1 5">Belongs to the MreC family.</text>
</comment>
<organism evidence="7 8">
    <name type="scientific">Candidatus Polarisedimenticola svalbardensis</name>
    <dbReference type="NCBI Taxonomy" id="2886004"/>
    <lineage>
        <taxon>Bacteria</taxon>
        <taxon>Pseudomonadati</taxon>
        <taxon>Acidobacteriota</taxon>
        <taxon>Candidatus Polarisedimenticolia</taxon>
        <taxon>Candidatus Polarisedimenticolales</taxon>
        <taxon>Candidatus Polarisedimenticolaceae</taxon>
        <taxon>Candidatus Polarisedimenticola</taxon>
    </lineage>
</organism>
<dbReference type="Gene3D" id="2.40.10.340">
    <property type="entry name" value="Rod shape-determining protein MreC, domain 1"/>
    <property type="match status" value="1"/>
</dbReference>
<evidence type="ECO:0000256" key="2">
    <source>
        <dbReference type="ARBA" id="ARBA00013855"/>
    </source>
</evidence>
<name>A0A8J6Y0Y7_9BACT</name>
<comment type="caution">
    <text evidence="7">The sequence shown here is derived from an EMBL/GenBank/DDBJ whole genome shotgun (WGS) entry which is preliminary data.</text>
</comment>
<dbReference type="PANTHER" id="PTHR34138:SF1">
    <property type="entry name" value="CELL SHAPE-DETERMINING PROTEIN MREC"/>
    <property type="match status" value="1"/>
</dbReference>
<evidence type="ECO:0000256" key="4">
    <source>
        <dbReference type="ARBA" id="ARBA00032089"/>
    </source>
</evidence>
<dbReference type="Proteomes" id="UP000648239">
    <property type="component" value="Unassembled WGS sequence"/>
</dbReference>
<dbReference type="GO" id="GO:0008360">
    <property type="term" value="P:regulation of cell shape"/>
    <property type="evidence" value="ECO:0007669"/>
    <property type="project" value="UniProtKB-KW"/>
</dbReference>
<dbReference type="PANTHER" id="PTHR34138">
    <property type="entry name" value="CELL SHAPE-DETERMINING PROTEIN MREC"/>
    <property type="match status" value="1"/>
</dbReference>
<sequence length="287" mass="30286">MSSPNPLRGNSVFLILLLFIQLLLMSGSVKGRDGVSRLEAAVVVLTSPVAFAASWTGSGVRSLFLGIRGTLVARTENLGFRQALEDLTSELDRLKEVEPENRRLRALLSMREGMAPESIGASVIGASLSRESRLIIIDRGSGSGVRENQAVVAWGGAVGRVVSVAPGFAKVRLISDPNSGVAAVIRHNRVDGIVLGEGGENLNLTMKYVSGFADVSLGDVVVTSGLDGIFPRGFRIGEVTFVGSGGEVSREIHVSPACRIEELEDVLVLTGRTAGGLLPALEPETDR</sequence>
<dbReference type="InterPro" id="IPR007221">
    <property type="entry name" value="MreC"/>
</dbReference>
<dbReference type="Gene3D" id="2.40.10.350">
    <property type="entry name" value="Rod shape-determining protein MreC, domain 2"/>
    <property type="match status" value="1"/>
</dbReference>
<evidence type="ECO:0000256" key="3">
    <source>
        <dbReference type="ARBA" id="ARBA00022960"/>
    </source>
</evidence>
<accession>A0A8J6Y0Y7</accession>
<dbReference type="GO" id="GO:0005886">
    <property type="term" value="C:plasma membrane"/>
    <property type="evidence" value="ECO:0007669"/>
    <property type="project" value="TreeGrafter"/>
</dbReference>
<evidence type="ECO:0000259" key="6">
    <source>
        <dbReference type="Pfam" id="PF04085"/>
    </source>
</evidence>
<evidence type="ECO:0000256" key="1">
    <source>
        <dbReference type="ARBA" id="ARBA00009369"/>
    </source>
</evidence>
<evidence type="ECO:0000313" key="8">
    <source>
        <dbReference type="Proteomes" id="UP000648239"/>
    </source>
</evidence>
<reference evidence="7 8" key="1">
    <citation type="submission" date="2020-08" db="EMBL/GenBank/DDBJ databases">
        <title>Acidobacteriota in marine sediments use diverse sulfur dissimilation pathways.</title>
        <authorList>
            <person name="Wasmund K."/>
        </authorList>
    </citation>
    <scope>NUCLEOTIDE SEQUENCE [LARGE SCALE GENOMIC DNA]</scope>
    <source>
        <strain evidence="7">MAG AM4</strain>
    </source>
</reference>